<feature type="active site" description="Proton acceptor" evidence="9 10">
    <location>
        <position position="61"/>
    </location>
</feature>
<keyword evidence="14" id="KW-1185">Reference proteome</keyword>
<dbReference type="SMART" id="SM00986">
    <property type="entry name" value="UDG"/>
    <property type="match status" value="1"/>
</dbReference>
<evidence type="ECO:0000256" key="8">
    <source>
        <dbReference type="ARBA" id="ARBA00023204"/>
    </source>
</evidence>
<evidence type="ECO:0000256" key="10">
    <source>
        <dbReference type="PROSITE-ProRule" id="PRU10072"/>
    </source>
</evidence>
<dbReference type="PANTHER" id="PTHR11264:SF0">
    <property type="entry name" value="URACIL-DNA GLYCOSYLASE"/>
    <property type="match status" value="1"/>
</dbReference>
<dbReference type="RefSeq" id="WP_202660650.1">
    <property type="nucleotide sequence ID" value="NZ_JAESVP010000005.1"/>
</dbReference>
<dbReference type="NCBIfam" id="TIGR00628">
    <property type="entry name" value="ung"/>
    <property type="match status" value="1"/>
</dbReference>
<protein>
    <recommendedName>
        <fullName evidence="5 9">Uracil-DNA glycosylase</fullName>
        <shortName evidence="9">UDG</shortName>
        <ecNumber evidence="4 9">3.2.2.27</ecNumber>
    </recommendedName>
</protein>
<evidence type="ECO:0000256" key="9">
    <source>
        <dbReference type="HAMAP-Rule" id="MF_00148"/>
    </source>
</evidence>
<evidence type="ECO:0000256" key="7">
    <source>
        <dbReference type="ARBA" id="ARBA00022801"/>
    </source>
</evidence>
<dbReference type="CDD" id="cd10027">
    <property type="entry name" value="UDG-F1-like"/>
    <property type="match status" value="1"/>
</dbReference>
<sequence length="216" mass="23586">MPDRPEPPASWADLPFFTSRWPALWDRLAANPDWQPPPKTIFRALSLTPRNKVRVVILGQDPYPTPGRATGLAFSFPPGQPPRDSLKNILAELATDTGQTKPDGDLTPWAEQGVLLLNTALTVPMGQANGHKGWGWQILAQEILAATAADGPRAFLLWGNPAQKLCAALPRANHLFVASAHPSPLSCYRGFFGSRPFSAVNRWLLDQGQTPINWAA</sequence>
<dbReference type="NCBIfam" id="NF003592">
    <property type="entry name" value="PRK05254.1-5"/>
    <property type="match status" value="1"/>
</dbReference>
<evidence type="ECO:0000313" key="13">
    <source>
        <dbReference type="EMBL" id="MBL4928598.1"/>
    </source>
</evidence>
<evidence type="ECO:0000256" key="11">
    <source>
        <dbReference type="RuleBase" id="RU003780"/>
    </source>
</evidence>
<dbReference type="NCBIfam" id="NF003588">
    <property type="entry name" value="PRK05254.1-1"/>
    <property type="match status" value="1"/>
</dbReference>
<evidence type="ECO:0000256" key="6">
    <source>
        <dbReference type="ARBA" id="ARBA00022763"/>
    </source>
</evidence>
<proteinExistence type="inferred from homology"/>
<dbReference type="PROSITE" id="PS00130">
    <property type="entry name" value="U_DNA_GLYCOSYLASE"/>
    <property type="match status" value="1"/>
</dbReference>
<keyword evidence="7 9" id="KW-0378">Hydrolase</keyword>
<name>A0A8J7MUD4_9RHOB</name>
<dbReference type="Pfam" id="PF03167">
    <property type="entry name" value="UDG"/>
    <property type="match status" value="1"/>
</dbReference>
<keyword evidence="13" id="KW-0326">Glycosidase</keyword>
<reference evidence="13" key="1">
    <citation type="submission" date="2021-01" db="EMBL/GenBank/DDBJ databases">
        <title>Genome seq and assembly of Tabrizicola sp. KVB23.</title>
        <authorList>
            <person name="Chhetri G."/>
        </authorList>
    </citation>
    <scope>NUCLEOTIDE SEQUENCE</scope>
    <source>
        <strain evidence="13">KVB23</strain>
    </source>
</reference>
<evidence type="ECO:0000256" key="2">
    <source>
        <dbReference type="ARBA" id="ARBA00002631"/>
    </source>
</evidence>
<evidence type="ECO:0000256" key="1">
    <source>
        <dbReference type="ARBA" id="ARBA00001400"/>
    </source>
</evidence>
<evidence type="ECO:0000256" key="3">
    <source>
        <dbReference type="ARBA" id="ARBA00008184"/>
    </source>
</evidence>
<comment type="caution">
    <text evidence="13">The sequence shown here is derived from an EMBL/GenBank/DDBJ whole genome shotgun (WGS) entry which is preliminary data.</text>
</comment>
<comment type="function">
    <text evidence="2 9 11">Excises uracil residues from the DNA which can arise as a result of misincorporation of dUMP residues by DNA polymerase or due to deamination of cytosine.</text>
</comment>
<dbReference type="EC" id="3.2.2.27" evidence="4 9"/>
<keyword evidence="6 9" id="KW-0227">DNA damage</keyword>
<dbReference type="EMBL" id="JAESVP010000005">
    <property type="protein sequence ID" value="MBL4928598.1"/>
    <property type="molecule type" value="Genomic_DNA"/>
</dbReference>
<dbReference type="Proteomes" id="UP000619033">
    <property type="component" value="Unassembled WGS sequence"/>
</dbReference>
<comment type="subcellular location">
    <subcellularLocation>
        <location evidence="9">Cytoplasm</location>
    </subcellularLocation>
</comment>
<accession>A0A8J7MUD4</accession>
<dbReference type="InterPro" id="IPR018085">
    <property type="entry name" value="Ura-DNA_Glyclase_AS"/>
</dbReference>
<dbReference type="AlphaFoldDB" id="A0A8J7MUD4"/>
<feature type="domain" description="Uracil-DNA glycosylase-like" evidence="12">
    <location>
        <begin position="46"/>
        <end position="204"/>
    </location>
</feature>
<dbReference type="SMART" id="SM00987">
    <property type="entry name" value="UreE_C"/>
    <property type="match status" value="1"/>
</dbReference>
<dbReference type="GO" id="GO:0005737">
    <property type="term" value="C:cytoplasm"/>
    <property type="evidence" value="ECO:0007669"/>
    <property type="project" value="UniProtKB-SubCell"/>
</dbReference>
<dbReference type="HAMAP" id="MF_00148">
    <property type="entry name" value="UDG"/>
    <property type="match status" value="1"/>
</dbReference>
<keyword evidence="8 9" id="KW-0234">DNA repair</keyword>
<organism evidence="13 14">
    <name type="scientific">Fuscibacter oryzae</name>
    <dbReference type="NCBI Taxonomy" id="2803939"/>
    <lineage>
        <taxon>Bacteria</taxon>
        <taxon>Pseudomonadati</taxon>
        <taxon>Pseudomonadota</taxon>
        <taxon>Alphaproteobacteria</taxon>
        <taxon>Rhodobacterales</taxon>
        <taxon>Paracoccaceae</taxon>
        <taxon>Fuscibacter</taxon>
    </lineage>
</organism>
<dbReference type="SUPFAM" id="SSF52141">
    <property type="entry name" value="Uracil-DNA glycosylase-like"/>
    <property type="match status" value="1"/>
</dbReference>
<dbReference type="InterPro" id="IPR036895">
    <property type="entry name" value="Uracil-DNA_glycosylase-like_sf"/>
</dbReference>
<dbReference type="Gene3D" id="3.40.470.10">
    <property type="entry name" value="Uracil-DNA glycosylase-like domain"/>
    <property type="match status" value="1"/>
</dbReference>
<dbReference type="PANTHER" id="PTHR11264">
    <property type="entry name" value="URACIL-DNA GLYCOSYLASE"/>
    <property type="match status" value="1"/>
</dbReference>
<dbReference type="InterPro" id="IPR005122">
    <property type="entry name" value="Uracil-DNA_glycosylase-like"/>
</dbReference>
<gene>
    <name evidence="9" type="primary">ung</name>
    <name evidence="13" type="ORF">JI744_10825</name>
</gene>
<keyword evidence="9" id="KW-0963">Cytoplasm</keyword>
<evidence type="ECO:0000259" key="12">
    <source>
        <dbReference type="SMART" id="SM00986"/>
    </source>
</evidence>
<evidence type="ECO:0000313" key="14">
    <source>
        <dbReference type="Proteomes" id="UP000619033"/>
    </source>
</evidence>
<dbReference type="GO" id="GO:0097510">
    <property type="term" value="P:base-excision repair, AP site formation via deaminated base removal"/>
    <property type="evidence" value="ECO:0007669"/>
    <property type="project" value="TreeGrafter"/>
</dbReference>
<dbReference type="GO" id="GO:0004844">
    <property type="term" value="F:uracil DNA N-glycosylase activity"/>
    <property type="evidence" value="ECO:0007669"/>
    <property type="project" value="UniProtKB-UniRule"/>
</dbReference>
<dbReference type="InterPro" id="IPR002043">
    <property type="entry name" value="UDG_fam1"/>
</dbReference>
<comment type="catalytic activity">
    <reaction evidence="1 9 11">
        <text>Hydrolyzes single-stranded DNA or mismatched double-stranded DNA and polynucleotides, releasing free uracil.</text>
        <dbReference type="EC" id="3.2.2.27"/>
    </reaction>
</comment>
<evidence type="ECO:0000256" key="5">
    <source>
        <dbReference type="ARBA" id="ARBA00018429"/>
    </source>
</evidence>
<comment type="similarity">
    <text evidence="3 9 11">Belongs to the uracil-DNA glycosylase (UDG) superfamily. UNG family.</text>
</comment>
<evidence type="ECO:0000256" key="4">
    <source>
        <dbReference type="ARBA" id="ARBA00012030"/>
    </source>
</evidence>